<protein>
    <submittedName>
        <fullName evidence="2">Uncharacterized protein</fullName>
    </submittedName>
</protein>
<proteinExistence type="predicted"/>
<keyword evidence="1" id="KW-1133">Transmembrane helix</keyword>
<keyword evidence="1" id="KW-0472">Membrane</keyword>
<keyword evidence="1" id="KW-0812">Transmembrane</keyword>
<name>A0A1I5ZW08_9BACI</name>
<feature type="transmembrane region" description="Helical" evidence="1">
    <location>
        <begin position="7"/>
        <end position="26"/>
    </location>
</feature>
<evidence type="ECO:0000313" key="2">
    <source>
        <dbReference type="EMBL" id="SFQ60679.1"/>
    </source>
</evidence>
<dbReference type="AlphaFoldDB" id="A0A1I5ZW08"/>
<evidence type="ECO:0000256" key="1">
    <source>
        <dbReference type="SAM" id="Phobius"/>
    </source>
</evidence>
<accession>A0A1I5ZW08</accession>
<feature type="transmembrane region" description="Helical" evidence="1">
    <location>
        <begin position="32"/>
        <end position="53"/>
    </location>
</feature>
<gene>
    <name evidence="2" type="ORF">SAMN05421670_2925</name>
</gene>
<keyword evidence="3" id="KW-1185">Reference proteome</keyword>
<dbReference type="Proteomes" id="UP000198734">
    <property type="component" value="Unassembled WGS sequence"/>
</dbReference>
<dbReference type="RefSeq" id="WP_093537617.1">
    <property type="nucleotide sequence ID" value="NZ_FOXU01000006.1"/>
</dbReference>
<dbReference type="EMBL" id="FOXU01000006">
    <property type="protein sequence ID" value="SFQ60679.1"/>
    <property type="molecule type" value="Genomic_DNA"/>
</dbReference>
<sequence length="59" mass="6392">MKGTHKIRLFVILNSLSLTVLLALYYSGANSLITGTYTIAMFVITSTALVKIVTKPSES</sequence>
<organism evidence="2 3">
    <name type="scientific">Psychrobacillus psychrotolerans</name>
    <dbReference type="NCBI Taxonomy" id="126156"/>
    <lineage>
        <taxon>Bacteria</taxon>
        <taxon>Bacillati</taxon>
        <taxon>Bacillota</taxon>
        <taxon>Bacilli</taxon>
        <taxon>Bacillales</taxon>
        <taxon>Bacillaceae</taxon>
        <taxon>Psychrobacillus</taxon>
    </lineage>
</organism>
<reference evidence="3" key="1">
    <citation type="submission" date="2016-10" db="EMBL/GenBank/DDBJ databases">
        <authorList>
            <person name="Varghese N."/>
            <person name="Submissions S."/>
        </authorList>
    </citation>
    <scope>NUCLEOTIDE SEQUENCE [LARGE SCALE GENOMIC DNA]</scope>
    <source>
        <strain evidence="3">DSM 11706</strain>
    </source>
</reference>
<evidence type="ECO:0000313" key="3">
    <source>
        <dbReference type="Proteomes" id="UP000198734"/>
    </source>
</evidence>